<comment type="caution">
    <text evidence="2">The sequence shown here is derived from an EMBL/GenBank/DDBJ whole genome shotgun (WGS) entry which is preliminary data.</text>
</comment>
<feature type="compositionally biased region" description="Basic and acidic residues" evidence="1">
    <location>
        <begin position="61"/>
        <end position="73"/>
    </location>
</feature>
<dbReference type="RefSeq" id="WP_308712410.1">
    <property type="nucleotide sequence ID" value="NZ_JAVHUY010000009.1"/>
</dbReference>
<reference evidence="2 3" key="1">
    <citation type="submission" date="2023-08" db="EMBL/GenBank/DDBJ databases">
        <title>Phytohabitans sansha sp. nov., isolated from marine sediment.</title>
        <authorList>
            <person name="Zhao Y."/>
            <person name="Yi K."/>
        </authorList>
    </citation>
    <scope>NUCLEOTIDE SEQUENCE [LARGE SCALE GENOMIC DNA]</scope>
    <source>
        <strain evidence="2 3">ZYX-F-186</strain>
    </source>
</reference>
<accession>A0ABU0ZFE1</accession>
<name>A0ABU0ZFE1_9ACTN</name>
<dbReference type="Proteomes" id="UP001230908">
    <property type="component" value="Unassembled WGS sequence"/>
</dbReference>
<evidence type="ECO:0000313" key="3">
    <source>
        <dbReference type="Proteomes" id="UP001230908"/>
    </source>
</evidence>
<evidence type="ECO:0000313" key="2">
    <source>
        <dbReference type="EMBL" id="MDQ7905136.1"/>
    </source>
</evidence>
<protein>
    <submittedName>
        <fullName evidence="2">Uncharacterized protein</fullName>
    </submittedName>
</protein>
<proteinExistence type="predicted"/>
<gene>
    <name evidence="2" type="ORF">RB614_11445</name>
</gene>
<feature type="region of interest" description="Disordered" evidence="1">
    <location>
        <begin position="61"/>
        <end position="92"/>
    </location>
</feature>
<organism evidence="2 3">
    <name type="scientific">Phytohabitans maris</name>
    <dbReference type="NCBI Taxonomy" id="3071409"/>
    <lineage>
        <taxon>Bacteria</taxon>
        <taxon>Bacillati</taxon>
        <taxon>Actinomycetota</taxon>
        <taxon>Actinomycetes</taxon>
        <taxon>Micromonosporales</taxon>
        <taxon>Micromonosporaceae</taxon>
    </lineage>
</organism>
<feature type="compositionally biased region" description="Low complexity" evidence="1">
    <location>
        <begin position="76"/>
        <end position="92"/>
    </location>
</feature>
<keyword evidence="3" id="KW-1185">Reference proteome</keyword>
<dbReference type="EMBL" id="JAVHUY010000009">
    <property type="protein sequence ID" value="MDQ7905136.1"/>
    <property type="molecule type" value="Genomic_DNA"/>
</dbReference>
<sequence>MRRRQELLQQPEARAEPYPDQVAALRCLLAGRYRAGDGTPASAFPGGAADVEVWALGSSGGERERALVADRRAPTSPGWRRSSSRGWQRCGG</sequence>
<evidence type="ECO:0000256" key="1">
    <source>
        <dbReference type="SAM" id="MobiDB-lite"/>
    </source>
</evidence>